<evidence type="ECO:0000313" key="6">
    <source>
        <dbReference type="Proteomes" id="UP000316988"/>
    </source>
</evidence>
<dbReference type="InterPro" id="IPR000182">
    <property type="entry name" value="GNAT_dom"/>
</dbReference>
<dbReference type="GO" id="GO:0005737">
    <property type="term" value="C:cytoplasm"/>
    <property type="evidence" value="ECO:0007669"/>
    <property type="project" value="TreeGrafter"/>
</dbReference>
<dbReference type="RefSeq" id="WP_143911468.1">
    <property type="nucleotide sequence ID" value="NZ_VLNT01000001.1"/>
</dbReference>
<dbReference type="EMBL" id="VLNT01000001">
    <property type="protein sequence ID" value="TSD68528.1"/>
    <property type="molecule type" value="Genomic_DNA"/>
</dbReference>
<gene>
    <name evidence="5" type="ORF">FNM00_02775</name>
</gene>
<comment type="caution">
    <text evidence="5">The sequence shown here is derived from an EMBL/GenBank/DDBJ whole genome shotgun (WGS) entry which is preliminary data.</text>
</comment>
<dbReference type="InterPro" id="IPR051531">
    <property type="entry name" value="N-acetyltransferase"/>
</dbReference>
<accession>A0A554SQD2</accession>
<evidence type="ECO:0000259" key="4">
    <source>
        <dbReference type="PROSITE" id="PS51186"/>
    </source>
</evidence>
<dbReference type="Proteomes" id="UP000316988">
    <property type="component" value="Unassembled WGS sequence"/>
</dbReference>
<name>A0A554SQD2_9ACTN</name>
<evidence type="ECO:0000256" key="3">
    <source>
        <dbReference type="ARBA" id="ARBA00038502"/>
    </source>
</evidence>
<dbReference type="OrthoDB" id="5242221at2"/>
<protein>
    <submittedName>
        <fullName evidence="5">GNAT family N-acetyltransferase</fullName>
    </submittedName>
</protein>
<dbReference type="InterPro" id="IPR016181">
    <property type="entry name" value="Acyl_CoA_acyltransferase"/>
</dbReference>
<keyword evidence="1 5" id="KW-0808">Transferase</keyword>
<dbReference type="SUPFAM" id="SSF55729">
    <property type="entry name" value="Acyl-CoA N-acyltransferases (Nat)"/>
    <property type="match status" value="1"/>
</dbReference>
<dbReference type="Gene3D" id="3.40.630.30">
    <property type="match status" value="1"/>
</dbReference>
<feature type="domain" description="N-acetyltransferase" evidence="4">
    <location>
        <begin position="14"/>
        <end position="183"/>
    </location>
</feature>
<keyword evidence="6" id="KW-1185">Reference proteome</keyword>
<comment type="similarity">
    <text evidence="3">Belongs to the acetyltransferase family. RimJ subfamily.</text>
</comment>
<dbReference type="Pfam" id="PF13302">
    <property type="entry name" value="Acetyltransf_3"/>
    <property type="match status" value="1"/>
</dbReference>
<dbReference type="PANTHER" id="PTHR43792">
    <property type="entry name" value="GNAT FAMILY, PUTATIVE (AFU_ORTHOLOGUE AFUA_3G00765)-RELATED-RELATED"/>
    <property type="match status" value="1"/>
</dbReference>
<evidence type="ECO:0000256" key="2">
    <source>
        <dbReference type="ARBA" id="ARBA00023315"/>
    </source>
</evidence>
<evidence type="ECO:0000256" key="1">
    <source>
        <dbReference type="ARBA" id="ARBA00022679"/>
    </source>
</evidence>
<reference evidence="5 6" key="1">
    <citation type="submission" date="2019-07" db="EMBL/GenBank/DDBJ databases">
        <authorList>
            <person name="Zhao L.H."/>
        </authorList>
    </citation>
    <scope>NUCLEOTIDE SEQUENCE [LARGE SCALE GENOMIC DNA]</scope>
    <source>
        <strain evidence="5 6">Co35</strain>
    </source>
</reference>
<keyword evidence="2" id="KW-0012">Acyltransferase</keyword>
<organism evidence="5 6">
    <name type="scientific">Aeromicrobium piscarium</name>
    <dbReference type="NCBI Taxonomy" id="2590901"/>
    <lineage>
        <taxon>Bacteria</taxon>
        <taxon>Bacillati</taxon>
        <taxon>Actinomycetota</taxon>
        <taxon>Actinomycetes</taxon>
        <taxon>Propionibacteriales</taxon>
        <taxon>Nocardioidaceae</taxon>
        <taxon>Aeromicrobium</taxon>
    </lineage>
</organism>
<proteinExistence type="inferred from homology"/>
<sequence>MARGWPVTLRDGQIGVRPLARRDATTWSRLRADNLEWLAPWEATLPPGAGPPPISYTTMISGLRRRAREGSVMPFAVTWDGQMVGQLTVNAITGGSAQSSSIGYWVARSYAGRGITPTAVALVTDHLLGPAGLHRVEIAIRPENAASLRVVEKLGFQRIGIAPRYLHIAGDWQDHVLFQLTSEDVPEGVLRRWHQRRV</sequence>
<dbReference type="AlphaFoldDB" id="A0A554SQD2"/>
<dbReference type="GO" id="GO:0008999">
    <property type="term" value="F:protein-N-terminal-alanine acetyltransferase activity"/>
    <property type="evidence" value="ECO:0007669"/>
    <property type="project" value="TreeGrafter"/>
</dbReference>
<dbReference type="PROSITE" id="PS51186">
    <property type="entry name" value="GNAT"/>
    <property type="match status" value="1"/>
</dbReference>
<evidence type="ECO:0000313" key="5">
    <source>
        <dbReference type="EMBL" id="TSD68528.1"/>
    </source>
</evidence>
<dbReference type="PANTHER" id="PTHR43792:SF8">
    <property type="entry name" value="[RIBOSOMAL PROTEIN US5]-ALANINE N-ACETYLTRANSFERASE"/>
    <property type="match status" value="1"/>
</dbReference>